<gene>
    <name evidence="2" type="ORF">CIMG_12577</name>
</gene>
<reference evidence="3" key="1">
    <citation type="journal article" date="2009" name="Genome Res.">
        <title>Comparative genomic analyses of the human fungal pathogens Coccidioides and their relatives.</title>
        <authorList>
            <person name="Sharpton T.J."/>
            <person name="Stajich J.E."/>
            <person name="Rounsley S.D."/>
            <person name="Gardner M.J."/>
            <person name="Wortman J.R."/>
            <person name="Jordar V.S."/>
            <person name="Maiti R."/>
            <person name="Kodira C.D."/>
            <person name="Neafsey D.E."/>
            <person name="Zeng Q."/>
            <person name="Hung C.-Y."/>
            <person name="McMahan C."/>
            <person name="Muszewska A."/>
            <person name="Grynberg M."/>
            <person name="Mandel M.A."/>
            <person name="Kellner E.M."/>
            <person name="Barker B.M."/>
            <person name="Galgiani J.N."/>
            <person name="Orbach M.J."/>
            <person name="Kirkland T.N."/>
            <person name="Cole G.T."/>
            <person name="Henn M.R."/>
            <person name="Birren B.W."/>
            <person name="Taylor J.W."/>
        </authorList>
    </citation>
    <scope>NUCLEOTIDE SEQUENCE [LARGE SCALE GENOMIC DNA]</scope>
    <source>
        <strain evidence="3">RS</strain>
    </source>
</reference>
<dbReference type="InParanoid" id="A0A0D8JRK5"/>
<dbReference type="GeneID" id="24164204"/>
<dbReference type="KEGG" id="cim:CIMG_12577"/>
<evidence type="ECO:0000313" key="2">
    <source>
        <dbReference type="EMBL" id="KJF59922.1"/>
    </source>
</evidence>
<organism evidence="2 3">
    <name type="scientific">Coccidioides immitis (strain RS)</name>
    <name type="common">Valley fever fungus</name>
    <dbReference type="NCBI Taxonomy" id="246410"/>
    <lineage>
        <taxon>Eukaryota</taxon>
        <taxon>Fungi</taxon>
        <taxon>Dikarya</taxon>
        <taxon>Ascomycota</taxon>
        <taxon>Pezizomycotina</taxon>
        <taxon>Eurotiomycetes</taxon>
        <taxon>Eurotiomycetidae</taxon>
        <taxon>Onygenales</taxon>
        <taxon>Onygenaceae</taxon>
        <taxon>Coccidioides</taxon>
    </lineage>
</organism>
<dbReference type="AlphaFoldDB" id="A0A0D8JRK5"/>
<dbReference type="OrthoDB" id="4211163at2759"/>
<dbReference type="RefSeq" id="XP_004445533.1">
    <property type="nucleotide sequence ID" value="XM_004445476.1"/>
</dbReference>
<feature type="compositionally biased region" description="Polar residues" evidence="1">
    <location>
        <begin position="30"/>
        <end position="40"/>
    </location>
</feature>
<dbReference type="Proteomes" id="UP000001261">
    <property type="component" value="Unassembled WGS sequence"/>
</dbReference>
<protein>
    <submittedName>
        <fullName evidence="2">Uncharacterized protein</fullName>
    </submittedName>
</protein>
<evidence type="ECO:0000313" key="3">
    <source>
        <dbReference type="Proteomes" id="UP000001261"/>
    </source>
</evidence>
<keyword evidence="3" id="KW-1185">Reference proteome</keyword>
<reference evidence="3" key="2">
    <citation type="journal article" date="2010" name="Genome Res.">
        <title>Population genomic sequencing of Coccidioides fungi reveals recent hybridization and transposon control.</title>
        <authorList>
            <person name="Neafsey D.E."/>
            <person name="Barker B.M."/>
            <person name="Sharpton T.J."/>
            <person name="Stajich J.E."/>
            <person name="Park D.J."/>
            <person name="Whiston E."/>
            <person name="Hung C.-Y."/>
            <person name="McMahan C."/>
            <person name="White J."/>
            <person name="Sykes S."/>
            <person name="Heiman D."/>
            <person name="Young S."/>
            <person name="Zeng Q."/>
            <person name="Abouelleil A."/>
            <person name="Aftuck L."/>
            <person name="Bessette D."/>
            <person name="Brown A."/>
            <person name="FitzGerald M."/>
            <person name="Lui A."/>
            <person name="Macdonald J.P."/>
            <person name="Priest M."/>
            <person name="Orbach M.J."/>
            <person name="Galgiani J.N."/>
            <person name="Kirkland T.N."/>
            <person name="Cole G.T."/>
            <person name="Birren B.W."/>
            <person name="Henn M.R."/>
            <person name="Taylor J.W."/>
            <person name="Rounsley S.D."/>
        </authorList>
    </citation>
    <scope>GENOME REANNOTATION</scope>
    <source>
        <strain evidence="3">RS</strain>
    </source>
</reference>
<feature type="region of interest" description="Disordered" evidence="1">
    <location>
        <begin position="30"/>
        <end position="49"/>
    </location>
</feature>
<proteinExistence type="predicted"/>
<dbReference type="VEuPathDB" id="FungiDB:CIMG_12577"/>
<dbReference type="EMBL" id="GG704911">
    <property type="protein sequence ID" value="KJF59922.1"/>
    <property type="molecule type" value="Genomic_DNA"/>
</dbReference>
<evidence type="ECO:0000256" key="1">
    <source>
        <dbReference type="SAM" id="MobiDB-lite"/>
    </source>
</evidence>
<name>A0A0D8JRK5_COCIM</name>
<accession>A0A0D8JRK5</accession>
<sequence>MAHDHDCLAVVGVLRERVEKKIREFLSQLQGLSEDNNSPSAPEKMKKDDFEIVVFSDENDEKNNEMENN</sequence>